<evidence type="ECO:0000313" key="1">
    <source>
        <dbReference type="EMBL" id="WLJ26218.1"/>
    </source>
</evidence>
<protein>
    <submittedName>
        <fullName evidence="1">Uncharacterized protein</fullName>
    </submittedName>
</protein>
<proteinExistence type="predicted"/>
<name>A0AA49X4W2_9VIRU</name>
<organism evidence="1">
    <name type="scientific">Firmicutes phage HS17</name>
    <dbReference type="NCBI Taxonomy" id="3056395"/>
    <lineage>
        <taxon>Viruses</taxon>
    </lineage>
</organism>
<reference evidence="1" key="1">
    <citation type="submission" date="2023-04" db="EMBL/GenBank/DDBJ databases">
        <title>The human skin virome in hidradenitis suppurativa patients.</title>
        <authorList>
            <person name="Jansen D."/>
        </authorList>
    </citation>
    <scope>NUCLEOTIDE SEQUENCE</scope>
    <source>
        <strain evidence="1">VC4_HSPhageB</strain>
    </source>
</reference>
<accession>A0AA49X4W2</accession>
<sequence length="89" mass="10819">MEKEREEIKDAIEKIKKNLKDEFMSGIFLQAFNMPNIEEFERRIRLIEKSNYDPDYARQLLGDINVQFFFNLCSIYLKTIIRQLLRVQK</sequence>
<dbReference type="EMBL" id="OQ890323">
    <property type="protein sequence ID" value="WLJ26218.1"/>
    <property type="molecule type" value="Genomic_DNA"/>
</dbReference>